<protein>
    <submittedName>
        <fullName evidence="1">Uncharacterized protein</fullName>
    </submittedName>
</protein>
<accession>A0A2Z2M4P3</accession>
<dbReference type="KEGG" id="tgg:A3K92_05085"/>
<dbReference type="EMBL" id="CP014855">
    <property type="protein sequence ID" value="ASJ00897.1"/>
    <property type="molecule type" value="Genomic_DNA"/>
</dbReference>
<evidence type="ECO:0000313" key="1">
    <source>
        <dbReference type="EMBL" id="ASJ00897.1"/>
    </source>
</evidence>
<evidence type="ECO:0000313" key="2">
    <source>
        <dbReference type="Proteomes" id="UP000250134"/>
    </source>
</evidence>
<organism evidence="1 2">
    <name type="scientific">Thermococcus gorgonarius</name>
    <dbReference type="NCBI Taxonomy" id="71997"/>
    <lineage>
        <taxon>Archaea</taxon>
        <taxon>Methanobacteriati</taxon>
        <taxon>Methanobacteriota</taxon>
        <taxon>Thermococci</taxon>
        <taxon>Thermococcales</taxon>
        <taxon>Thermococcaceae</taxon>
        <taxon>Thermococcus</taxon>
    </lineage>
</organism>
<dbReference type="AlphaFoldDB" id="A0A2Z2M4P3"/>
<reference evidence="1 2" key="1">
    <citation type="submission" date="2016-03" db="EMBL/GenBank/DDBJ databases">
        <title>Complete genome sequence of Thermococcus gorgonarius.</title>
        <authorList>
            <person name="Oger P.M."/>
        </authorList>
    </citation>
    <scope>NUCLEOTIDE SEQUENCE [LARGE SCALE GENOMIC DNA]</scope>
    <source>
        <strain evidence="1 2">W-12</strain>
    </source>
</reference>
<gene>
    <name evidence="1" type="ORF">A3K92_05085</name>
</gene>
<proteinExistence type="predicted"/>
<sequence>MRKALTVGILLLLFSFFAYNAYTYHQLSPAEGAYRLVGIPKTKSPPLNPYIPGQKKREL</sequence>
<keyword evidence="2" id="KW-1185">Reference proteome</keyword>
<dbReference type="Proteomes" id="UP000250134">
    <property type="component" value="Chromosome"/>
</dbReference>
<name>A0A2Z2M4P3_THEGO</name>